<name>A0A1I7J9T5_9BURK</name>
<dbReference type="AlphaFoldDB" id="A0A1I7J9T5"/>
<protein>
    <submittedName>
        <fullName evidence="1">Uncharacterized protein</fullName>
    </submittedName>
</protein>
<dbReference type="STRING" id="343013.SAMN04489707_102377"/>
<gene>
    <name evidence="1" type="ORF">SAMN04489707_102377</name>
</gene>
<organism evidence="1 2">
    <name type="scientific">Paenacidovorax caeni</name>
    <dbReference type="NCBI Taxonomy" id="343013"/>
    <lineage>
        <taxon>Bacteria</taxon>
        <taxon>Pseudomonadati</taxon>
        <taxon>Pseudomonadota</taxon>
        <taxon>Betaproteobacteria</taxon>
        <taxon>Burkholderiales</taxon>
        <taxon>Comamonadaceae</taxon>
        <taxon>Paenacidovorax</taxon>
    </lineage>
</organism>
<reference evidence="1 2" key="1">
    <citation type="submission" date="2016-10" db="EMBL/GenBank/DDBJ databases">
        <authorList>
            <person name="de Groot N.N."/>
        </authorList>
    </citation>
    <scope>NUCLEOTIDE SEQUENCE [LARGE SCALE GENOMIC DNA]</scope>
    <source>
        <strain evidence="1 2">R-24608</strain>
    </source>
</reference>
<dbReference type="RefSeq" id="WP_054256459.1">
    <property type="nucleotide sequence ID" value="NZ_CYIG01000018.1"/>
</dbReference>
<dbReference type="Proteomes" id="UP000183656">
    <property type="component" value="Unassembled WGS sequence"/>
</dbReference>
<evidence type="ECO:0000313" key="1">
    <source>
        <dbReference type="EMBL" id="SFU81955.1"/>
    </source>
</evidence>
<evidence type="ECO:0000313" key="2">
    <source>
        <dbReference type="Proteomes" id="UP000183656"/>
    </source>
</evidence>
<sequence>MQTIDARSVSAIYCDDIRQEVGGKITVVGMYPQGSPVQFPAQGAVMLHKFCVIGHIRTPLDRPLKSLVCELRLDDEVLHHVELPPDALNEREPTRPGRKGFTAQLVMEFGNMVLSREGVLRFVAIVDGTEVYECPGLEFTKKPHTGNAH</sequence>
<dbReference type="Pfam" id="PF22091">
    <property type="entry name" value="DUF6941"/>
    <property type="match status" value="1"/>
</dbReference>
<accession>A0A1I7J9T5</accession>
<dbReference type="OrthoDB" id="8377146at2"/>
<proteinExistence type="predicted"/>
<dbReference type="EMBL" id="FPBX01000023">
    <property type="protein sequence ID" value="SFU81955.1"/>
    <property type="molecule type" value="Genomic_DNA"/>
</dbReference>
<keyword evidence="2" id="KW-1185">Reference proteome</keyword>
<dbReference type="InterPro" id="IPR054221">
    <property type="entry name" value="DUF6941"/>
</dbReference>